<feature type="region of interest" description="Disordered" evidence="2">
    <location>
        <begin position="1"/>
        <end position="133"/>
    </location>
</feature>
<accession>A0A261EUY2</accession>
<evidence type="ECO:0000313" key="3">
    <source>
        <dbReference type="EMBL" id="OZG50663.1"/>
    </source>
</evidence>
<feature type="compositionally biased region" description="Basic and acidic residues" evidence="2">
    <location>
        <begin position="1"/>
        <end position="10"/>
    </location>
</feature>
<proteinExistence type="predicted"/>
<comment type="caution">
    <text evidence="3">The sequence shown here is derived from an EMBL/GenBank/DDBJ whole genome shotgun (WGS) entry which is preliminary data.</text>
</comment>
<protein>
    <submittedName>
        <fullName evidence="3">Cell division protein</fullName>
    </submittedName>
</protein>
<sequence length="310" mass="33818">MVQARGEKQSAEMSGNQYNQSHSDPNDRFKPPASVTDLPAQAPAVVVEDDRTNSSYAIKRTNAGSKTGTSLPAVTLGSSIVEAAHGQTPEDHKIPVENKPTAEPAKETSRTLPEMPDLREDAKPSSSSNASRAEFTTVYDIIDKLENLLDEAKTSVFTPGIAKINREEFIDALADLKKMLPVQLERASALMRESERRLERAQTQAKAITSEAQSQAADLVKAAGEQAEFLAGQENVVAIAQEKAQAIIERSQAQGDKLVHGANEYSAKVMEALSSQLEHYQQDVQAGIQVLHEREREAASQLEQSYVEDH</sequence>
<dbReference type="OrthoDB" id="3239773at2"/>
<feature type="compositionally biased region" description="Polar residues" evidence="2">
    <location>
        <begin position="11"/>
        <end position="23"/>
    </location>
</feature>
<dbReference type="Proteomes" id="UP000216004">
    <property type="component" value="Unassembled WGS sequence"/>
</dbReference>
<keyword evidence="4" id="KW-1185">Reference proteome</keyword>
<reference evidence="3 4" key="1">
    <citation type="journal article" date="2017" name="BMC Genomics">
        <title>Comparative genomic and phylogenomic analyses of the Bifidobacteriaceae family.</title>
        <authorList>
            <person name="Lugli G.A."/>
            <person name="Milani C."/>
            <person name="Turroni F."/>
            <person name="Duranti S."/>
            <person name="Mancabelli L."/>
            <person name="Mangifesta M."/>
            <person name="Ferrario C."/>
            <person name="Modesto M."/>
            <person name="Mattarelli P."/>
            <person name="Jiri K."/>
            <person name="van Sinderen D."/>
            <person name="Ventura M."/>
        </authorList>
    </citation>
    <scope>NUCLEOTIDE SEQUENCE [LARGE SCALE GENOMIC DNA]</scope>
    <source>
        <strain evidence="3 4">DSM 22924</strain>
    </source>
</reference>
<name>A0A261EUY2_9BIFI</name>
<dbReference type="AlphaFoldDB" id="A0A261EUY2"/>
<dbReference type="GO" id="GO:0051301">
    <property type="term" value="P:cell division"/>
    <property type="evidence" value="ECO:0007669"/>
    <property type="project" value="UniProtKB-KW"/>
</dbReference>
<keyword evidence="3" id="KW-0132">Cell division</keyword>
<feature type="compositionally biased region" description="Polar residues" evidence="2">
    <location>
        <begin position="62"/>
        <end position="78"/>
    </location>
</feature>
<evidence type="ECO:0000313" key="4">
    <source>
        <dbReference type="Proteomes" id="UP000216004"/>
    </source>
</evidence>
<feature type="coiled-coil region" evidence="1">
    <location>
        <begin position="184"/>
        <end position="211"/>
    </location>
</feature>
<evidence type="ECO:0000256" key="2">
    <source>
        <dbReference type="SAM" id="MobiDB-lite"/>
    </source>
</evidence>
<dbReference type="RefSeq" id="WP_094722313.1">
    <property type="nucleotide sequence ID" value="NZ_MWWS01000003.1"/>
</dbReference>
<dbReference type="EMBL" id="MWWS01000003">
    <property type="protein sequence ID" value="OZG50663.1"/>
    <property type="molecule type" value="Genomic_DNA"/>
</dbReference>
<organism evidence="3 4">
    <name type="scientific">Bombiscardovia coagulans</name>
    <dbReference type="NCBI Taxonomy" id="686666"/>
    <lineage>
        <taxon>Bacteria</taxon>
        <taxon>Bacillati</taxon>
        <taxon>Actinomycetota</taxon>
        <taxon>Actinomycetes</taxon>
        <taxon>Bifidobacteriales</taxon>
        <taxon>Bifidobacteriaceae</taxon>
        <taxon>Bombiscardovia</taxon>
    </lineage>
</organism>
<gene>
    <name evidence="3" type="ORF">BOCO_0263</name>
</gene>
<keyword evidence="1" id="KW-0175">Coiled coil</keyword>
<evidence type="ECO:0000256" key="1">
    <source>
        <dbReference type="SAM" id="Coils"/>
    </source>
</evidence>
<keyword evidence="3" id="KW-0131">Cell cycle</keyword>